<dbReference type="GeneTree" id="ENSGT00940000153974"/>
<feature type="compositionally biased region" description="Basic and acidic residues" evidence="2">
    <location>
        <begin position="254"/>
        <end position="264"/>
    </location>
</feature>
<evidence type="ECO:0000313" key="3">
    <source>
        <dbReference type="Ensembl" id="ENSFHEP00000011108.1"/>
    </source>
</evidence>
<feature type="compositionally biased region" description="Basic residues" evidence="2">
    <location>
        <begin position="553"/>
        <end position="563"/>
    </location>
</feature>
<feature type="region of interest" description="Disordered" evidence="2">
    <location>
        <begin position="537"/>
        <end position="574"/>
    </location>
</feature>
<dbReference type="FunFam" id="1.25.40.10:FF:001102">
    <property type="entry name" value="Pentatricopeptide repeat domain 1"/>
    <property type="match status" value="1"/>
</dbReference>
<reference evidence="3" key="2">
    <citation type="submission" date="2025-09" db="UniProtKB">
        <authorList>
            <consortium name="Ensembl"/>
        </authorList>
    </citation>
    <scope>IDENTIFICATION</scope>
</reference>
<keyword evidence="4" id="KW-1185">Reference proteome</keyword>
<dbReference type="GO" id="GO:0042780">
    <property type="term" value="P:tRNA 3'-end processing"/>
    <property type="evidence" value="ECO:0007669"/>
    <property type="project" value="TreeGrafter"/>
</dbReference>
<evidence type="ECO:0000313" key="4">
    <source>
        <dbReference type="Proteomes" id="UP000265000"/>
    </source>
</evidence>
<dbReference type="Proteomes" id="UP000265000">
    <property type="component" value="Unplaced"/>
</dbReference>
<dbReference type="PANTHER" id="PTHR24014:SF6">
    <property type="entry name" value="PENTATRICOPEPTIDE REPEAT-CONTAINING PROTEIN 1, MITOCHONDRIAL"/>
    <property type="match status" value="1"/>
</dbReference>
<feature type="region of interest" description="Disordered" evidence="2">
    <location>
        <begin position="249"/>
        <end position="268"/>
    </location>
</feature>
<accession>A0A3Q2T8F2</accession>
<evidence type="ECO:0000256" key="2">
    <source>
        <dbReference type="SAM" id="MobiDB-lite"/>
    </source>
</evidence>
<dbReference type="Ensembl" id="ENSFHET00000031459.1">
    <property type="protein sequence ID" value="ENSFHEP00000011108.1"/>
    <property type="gene ID" value="ENSFHEG00000012491.1"/>
</dbReference>
<dbReference type="Pfam" id="PF13041">
    <property type="entry name" value="PPR_2"/>
    <property type="match status" value="1"/>
</dbReference>
<dbReference type="InterPro" id="IPR002885">
    <property type="entry name" value="PPR_rpt"/>
</dbReference>
<feature type="repeat" description="PPR" evidence="1">
    <location>
        <begin position="37"/>
        <end position="71"/>
    </location>
</feature>
<proteinExistence type="predicted"/>
<dbReference type="PROSITE" id="PS51375">
    <property type="entry name" value="PPR"/>
    <property type="match status" value="2"/>
</dbReference>
<dbReference type="STRING" id="8078.ENSFHEP00000011108"/>
<organism evidence="3 4">
    <name type="scientific">Fundulus heteroclitus</name>
    <name type="common">Killifish</name>
    <name type="synonym">Mummichog</name>
    <dbReference type="NCBI Taxonomy" id="8078"/>
    <lineage>
        <taxon>Eukaryota</taxon>
        <taxon>Metazoa</taxon>
        <taxon>Chordata</taxon>
        <taxon>Craniata</taxon>
        <taxon>Vertebrata</taxon>
        <taxon>Euteleostomi</taxon>
        <taxon>Actinopterygii</taxon>
        <taxon>Neopterygii</taxon>
        <taxon>Teleostei</taxon>
        <taxon>Neoteleostei</taxon>
        <taxon>Acanthomorphata</taxon>
        <taxon>Ovalentaria</taxon>
        <taxon>Atherinomorphae</taxon>
        <taxon>Cyprinodontiformes</taxon>
        <taxon>Fundulidae</taxon>
        <taxon>Fundulus</taxon>
    </lineage>
</organism>
<dbReference type="NCBIfam" id="TIGR00756">
    <property type="entry name" value="PPR"/>
    <property type="match status" value="1"/>
</dbReference>
<dbReference type="InterPro" id="IPR011990">
    <property type="entry name" value="TPR-like_helical_dom_sf"/>
</dbReference>
<dbReference type="PANTHER" id="PTHR24014">
    <property type="entry name" value="2-OXOGLUTARATE AND IRON-DEPENDENT OXYGENASE DOMAIN-CONTAINING PROTEIN 2"/>
    <property type="match status" value="1"/>
</dbReference>
<dbReference type="GO" id="GO:0005759">
    <property type="term" value="C:mitochondrial matrix"/>
    <property type="evidence" value="ECO:0007669"/>
    <property type="project" value="TreeGrafter"/>
</dbReference>
<protein>
    <submittedName>
        <fullName evidence="3">Pentatricopeptide repeat domain 1</fullName>
    </submittedName>
</protein>
<dbReference type="Gene3D" id="1.25.40.10">
    <property type="entry name" value="Tetratricopeptide repeat domain"/>
    <property type="match status" value="3"/>
</dbReference>
<reference evidence="3" key="1">
    <citation type="submission" date="2025-08" db="UniProtKB">
        <authorList>
            <consortium name="Ensembl"/>
        </authorList>
    </citation>
    <scope>IDENTIFICATION</scope>
</reference>
<dbReference type="Pfam" id="PF13812">
    <property type="entry name" value="PPR_3"/>
    <property type="match status" value="2"/>
</dbReference>
<dbReference type="GO" id="GO:0000049">
    <property type="term" value="F:tRNA binding"/>
    <property type="evidence" value="ECO:0007669"/>
    <property type="project" value="TreeGrafter"/>
</dbReference>
<name>A0A3Q2T8F2_FUNHE</name>
<sequence length="574" mass="64247">MLTVFRCMKAFPCVRQLQEALDVFSRNMLQEERLQPEEFNYSVLIGGCGRAGQLKKAFKLYNDMKKRGLAATDATYTALFNACAESPSREAGLQHALKLEQELRRKNYALSTITYHALLKAHAFTNHLQACIHTLREMLQNGHAVTQETFHYLLMGCLKDKETGFRLALQVWRQMLRSGIVPDSKNYNLLLRTARDCGIGDPALASSILLQPDCRNWKETEDVPEARCRGGIDVDLLERQLLLPQDVLSSSQTDGKHNGEEESSHLVPVRRTENISSPSDVAAVSTAPNLLDLFEGKGGGVLALSALDTASDRVALIGGAQGFLDKMEANGLSPDLKTLTLLADTMEPGQQALQALLKAAKRHQVKLDVAFFNSAIRRTVRAGALEDAKGVLRVMRQRNVSLNLQTYGCLALGCDRQEEGLQLLRDIQDAGLRPNVHVFSALIGRAARRLDYIYLKALLKSMRNLSVWPNEVIIRQLEFAAQYPPNYNQYKSRNNYLVQIDGFRGYYQEWLRDLPAQSAEEEQSALQSATEVAVQRKEAADGLTEAQRNQRAAVRRYSRHRDKPSHIGSTQEPL</sequence>
<evidence type="ECO:0000256" key="1">
    <source>
        <dbReference type="PROSITE-ProRule" id="PRU00708"/>
    </source>
</evidence>
<feature type="repeat" description="PPR" evidence="1">
    <location>
        <begin position="146"/>
        <end position="182"/>
    </location>
</feature>
<dbReference type="AlphaFoldDB" id="A0A3Q2T8F2"/>